<reference evidence="1" key="1">
    <citation type="submission" date="2014-06" db="EMBL/GenBank/DDBJ databases">
        <title>Saccharopolyspora rectivirgula DSM-43113 Genome sequencing.</title>
        <authorList>
            <person name="Barrera C."/>
            <person name="Millon L."/>
            <person name="Rognon B."/>
            <person name="Zaugg C."/>
            <person name="Monod M."/>
        </authorList>
    </citation>
    <scope>NUCLEOTIDE SEQUENCE [LARGE SCALE GENOMIC DNA]</scope>
    <source>
        <strain evidence="1">DSM 43113</strain>
    </source>
</reference>
<evidence type="ECO:0008006" key="3">
    <source>
        <dbReference type="Google" id="ProtNLM"/>
    </source>
</evidence>
<dbReference type="Proteomes" id="UP000031419">
    <property type="component" value="Unassembled WGS sequence"/>
</dbReference>
<proteinExistence type="predicted"/>
<dbReference type="Pfam" id="PF04672">
    <property type="entry name" value="Methyltransf_19"/>
    <property type="match status" value="1"/>
</dbReference>
<protein>
    <recommendedName>
        <fullName evidence="3">S-adenosyl methyltransferase</fullName>
    </recommendedName>
</protein>
<evidence type="ECO:0000313" key="1">
    <source>
        <dbReference type="EMBL" id="KEI45901.1"/>
    </source>
</evidence>
<dbReference type="STRING" id="28042.GU90_01490"/>
<comment type="caution">
    <text evidence="1">The sequence shown here is derived from an EMBL/GenBank/DDBJ whole genome shotgun (WGS) entry which is preliminary data.</text>
</comment>
<dbReference type="SUPFAM" id="SSF53335">
    <property type="entry name" value="S-adenosyl-L-methionine-dependent methyltransferases"/>
    <property type="match status" value="1"/>
</dbReference>
<dbReference type="RefSeq" id="WP_029720980.1">
    <property type="nucleotide sequence ID" value="NZ_JAJUIW010000005.1"/>
</dbReference>
<dbReference type="EMBL" id="JNVU01000005">
    <property type="protein sequence ID" value="KEI45901.1"/>
    <property type="molecule type" value="Genomic_DNA"/>
</dbReference>
<dbReference type="Gene3D" id="3.40.50.150">
    <property type="entry name" value="Vaccinia Virus protein VP39"/>
    <property type="match status" value="1"/>
</dbReference>
<keyword evidence="2" id="KW-1185">Reference proteome</keyword>
<dbReference type="InterPro" id="IPR006764">
    <property type="entry name" value="SAM_dep_MeTrfase_SAV2177_type"/>
</dbReference>
<dbReference type="AlphaFoldDB" id="A0A073B2V9"/>
<dbReference type="eggNOG" id="COG2226">
    <property type="taxonomic scope" value="Bacteria"/>
</dbReference>
<dbReference type="InterPro" id="IPR029063">
    <property type="entry name" value="SAM-dependent_MTases_sf"/>
</dbReference>
<dbReference type="OrthoDB" id="3662571at2"/>
<dbReference type="PIRSF" id="PIRSF017393">
    <property type="entry name" value="MTase_SAV2177"/>
    <property type="match status" value="1"/>
</dbReference>
<name>A0A073B2V9_9PSEU</name>
<sequence length="268" mass="29914">MVPTSAPQARAIDIDRPCAARIHNAFLGGSHNFGIDRTFAEQLENELPGITETYRESRAFLHRTVEHLITLGVRQFVDFGSGTPTIGHIHEIAVRYTRDFRVLYSDNEPLTVAFSRDLLARQPTAEIVEADCRRPEAVLDSPQAAELIDLTQPIAFVFSSVLHFIADHDDPAGLMAHYRDHIPAGSYLVISHLTDHYDPEPARVLADRYANTADPVHVRSTAHIDGFFGDFEILAPGTGRLPDWRPEPGQRSCQQKYHLLHGGVARKP</sequence>
<gene>
    <name evidence="1" type="ORF">GU90_01490</name>
</gene>
<organism evidence="1 2">
    <name type="scientific">Saccharopolyspora rectivirgula</name>
    <dbReference type="NCBI Taxonomy" id="28042"/>
    <lineage>
        <taxon>Bacteria</taxon>
        <taxon>Bacillati</taxon>
        <taxon>Actinomycetota</taxon>
        <taxon>Actinomycetes</taxon>
        <taxon>Pseudonocardiales</taxon>
        <taxon>Pseudonocardiaceae</taxon>
        <taxon>Saccharopolyspora</taxon>
    </lineage>
</organism>
<accession>A0A073B2V9</accession>
<evidence type="ECO:0000313" key="2">
    <source>
        <dbReference type="Proteomes" id="UP000031419"/>
    </source>
</evidence>